<sequence>MSSGSWIIAIPSFDRLESIQKKTLAVLKEAGIDPGRINVFADPSQHTKYEQQLKPLGISVHRGDKGIHGQRNAIMRHFKPGSRVVEMDDDITGFTTTDCAERNDRKAVSVLVPKGNMEQVIDHLWEVSERRGCALWGVYSMMNPFFMSHTYTVGLAKSTAQVQGYINPGGESMLTVPVMEDYERCLLLYSRGQRCLRANYLAVKTQNRGRGGCASAFTTVHLEKGVDGRTKILRHPRNVLESKAAAKLQETYPSCVQTPMPPKAAKMTVPIHGEVLYHPPGWRLLFKRQLSTTIRATDVRPATKF</sequence>
<reference evidence="1" key="1">
    <citation type="submission" date="2021-02" db="EMBL/GenBank/DDBJ databases">
        <authorList>
            <person name="Dougan E. K."/>
            <person name="Rhodes N."/>
            <person name="Thang M."/>
            <person name="Chan C."/>
        </authorList>
    </citation>
    <scope>NUCLEOTIDE SEQUENCE</scope>
</reference>
<evidence type="ECO:0008006" key="3">
    <source>
        <dbReference type="Google" id="ProtNLM"/>
    </source>
</evidence>
<comment type="caution">
    <text evidence="1">The sequence shown here is derived from an EMBL/GenBank/DDBJ whole genome shotgun (WGS) entry which is preliminary data.</text>
</comment>
<dbReference type="EMBL" id="CAJNNV010009530">
    <property type="protein sequence ID" value="CAE8597490.1"/>
    <property type="molecule type" value="Genomic_DNA"/>
</dbReference>
<protein>
    <recommendedName>
        <fullName evidence="3">Glycosyltransferase 2-like domain-containing protein</fullName>
    </recommendedName>
</protein>
<dbReference type="AlphaFoldDB" id="A0A813EIL5"/>
<proteinExistence type="predicted"/>
<dbReference type="OrthoDB" id="436980at2759"/>
<gene>
    <name evidence="1" type="ORF">PGLA1383_LOCUS15934</name>
</gene>
<name>A0A813EIL5_POLGL</name>
<accession>A0A813EIL5</accession>
<keyword evidence="2" id="KW-1185">Reference proteome</keyword>
<dbReference type="Proteomes" id="UP000654075">
    <property type="component" value="Unassembled WGS sequence"/>
</dbReference>
<evidence type="ECO:0000313" key="1">
    <source>
        <dbReference type="EMBL" id="CAE8597490.1"/>
    </source>
</evidence>
<organism evidence="1 2">
    <name type="scientific">Polarella glacialis</name>
    <name type="common">Dinoflagellate</name>
    <dbReference type="NCBI Taxonomy" id="89957"/>
    <lineage>
        <taxon>Eukaryota</taxon>
        <taxon>Sar</taxon>
        <taxon>Alveolata</taxon>
        <taxon>Dinophyceae</taxon>
        <taxon>Suessiales</taxon>
        <taxon>Suessiaceae</taxon>
        <taxon>Polarella</taxon>
    </lineage>
</organism>
<evidence type="ECO:0000313" key="2">
    <source>
        <dbReference type="Proteomes" id="UP000654075"/>
    </source>
</evidence>